<dbReference type="AlphaFoldDB" id="A0A0E1W046"/>
<keyword evidence="2" id="KW-0813">Transport</keyword>
<comment type="similarity">
    <text evidence="1">Belongs to the bacterial solute-binding protein 3 family.</text>
</comment>
<evidence type="ECO:0000313" key="5">
    <source>
        <dbReference type="EMBL" id="EET05809.1"/>
    </source>
</evidence>
<dbReference type="PANTHER" id="PTHR30085">
    <property type="entry name" value="AMINO ACID ABC TRANSPORTER PERMEASE"/>
    <property type="match status" value="1"/>
</dbReference>
<dbReference type="SMART" id="SM00062">
    <property type="entry name" value="PBPb"/>
    <property type="match status" value="1"/>
</dbReference>
<gene>
    <name evidence="5" type="ORF">BURPS1710A_A2705</name>
</gene>
<dbReference type="GO" id="GO:0006865">
    <property type="term" value="P:amino acid transport"/>
    <property type="evidence" value="ECO:0007669"/>
    <property type="project" value="TreeGrafter"/>
</dbReference>
<dbReference type="CDD" id="cd13688">
    <property type="entry name" value="PBP2_GltI_DEBP"/>
    <property type="match status" value="1"/>
</dbReference>
<dbReference type="GO" id="GO:0030288">
    <property type="term" value="C:outer membrane-bounded periplasmic space"/>
    <property type="evidence" value="ECO:0007669"/>
    <property type="project" value="TreeGrafter"/>
</dbReference>
<name>A0A0E1W046_BURPE</name>
<dbReference type="Gene3D" id="3.40.190.10">
    <property type="entry name" value="Periplasmic binding protein-like II"/>
    <property type="match status" value="2"/>
</dbReference>
<keyword evidence="3" id="KW-0732">Signal</keyword>
<dbReference type="GO" id="GO:0005576">
    <property type="term" value="C:extracellular region"/>
    <property type="evidence" value="ECO:0007669"/>
    <property type="project" value="TreeGrafter"/>
</dbReference>
<dbReference type="PANTHER" id="PTHR30085:SF2">
    <property type="entry name" value="GLUTAMATE_ASPARTATE IMPORT SOLUTE-BINDING PROTEIN"/>
    <property type="match status" value="1"/>
</dbReference>
<dbReference type="Proteomes" id="UP000001812">
    <property type="component" value="Chromosome II"/>
</dbReference>
<evidence type="ECO:0000256" key="1">
    <source>
        <dbReference type="ARBA" id="ARBA00010333"/>
    </source>
</evidence>
<accession>A0A0E1W046</accession>
<dbReference type="InterPro" id="IPR001638">
    <property type="entry name" value="Solute-binding_3/MltF_N"/>
</dbReference>
<feature type="domain" description="Solute-binding protein family 3/N-terminal" evidence="4">
    <location>
        <begin position="98"/>
        <end position="330"/>
    </location>
</feature>
<dbReference type="EMBL" id="CM000833">
    <property type="protein sequence ID" value="EET05809.1"/>
    <property type="molecule type" value="Genomic_DNA"/>
</dbReference>
<reference evidence="5" key="1">
    <citation type="submission" date="2009-05" db="EMBL/GenBank/DDBJ databases">
        <authorList>
            <person name="Harkins D.M."/>
            <person name="DeShazer D."/>
            <person name="Woods D.E."/>
            <person name="Brinkac L.M."/>
            <person name="Brown K.A."/>
            <person name="Hung G.C."/>
            <person name="Tuanyok A."/>
            <person name="Zhang B."/>
            <person name="Nierman W.C."/>
        </authorList>
    </citation>
    <scope>NUCLEOTIDE SEQUENCE [LARGE SCALE GENOMIC DNA]</scope>
    <source>
        <strain evidence="5">1710a</strain>
    </source>
</reference>
<dbReference type="SUPFAM" id="SSF53850">
    <property type="entry name" value="Periplasmic binding protein-like II"/>
    <property type="match status" value="1"/>
</dbReference>
<dbReference type="Pfam" id="PF00497">
    <property type="entry name" value="SBP_bac_3"/>
    <property type="match status" value="1"/>
</dbReference>
<evidence type="ECO:0000259" key="4">
    <source>
        <dbReference type="SMART" id="SM00062"/>
    </source>
</evidence>
<dbReference type="HOGENOM" id="CLU_019602_0_0_4"/>
<proteinExistence type="inferred from homology"/>
<evidence type="ECO:0000256" key="2">
    <source>
        <dbReference type="ARBA" id="ARBA00022448"/>
    </source>
</evidence>
<dbReference type="NCBIfam" id="NF008063">
    <property type="entry name" value="PRK10797.1"/>
    <property type="match status" value="1"/>
</dbReference>
<sequence>MHCIVEPARLRLAAAIRTAAAASIGRRPPRRRAHADRATTPIARCTARFVTRPPFRQETTMMKPLRPLLSIAVGCALAAAAHANDAGPTLKKIRDTGVVTLGVRESSVPFSYYDQQQRTIGYSQEIALKIVDEIKKTLNRPNLTVREIPITSQNRIPLVQNGTVDLECGSTTHTKERANQVSFSNSIFQYGMRLIVKKSSGVKDFPDLAGKTVATTAGTTEERLLRQWNAEKGMAMQIISAKDHADAFLNVKSGRAVAFFMDEPLLYGAKAKEANPGDYVITGNSPVSEAYGCMLRKDDPGFKQLADRVIARMQRSGEAEALYVKWFNRPIPPKGVNLDYPLSADMKQLFANPNDKALD</sequence>
<organism evidence="5">
    <name type="scientific">Burkholderia pseudomallei 1710a</name>
    <dbReference type="NCBI Taxonomy" id="320371"/>
    <lineage>
        <taxon>Bacteria</taxon>
        <taxon>Pseudomonadati</taxon>
        <taxon>Pseudomonadota</taxon>
        <taxon>Betaproteobacteria</taxon>
        <taxon>Burkholderiales</taxon>
        <taxon>Burkholderiaceae</taxon>
        <taxon>Burkholderia</taxon>
        <taxon>pseudomallei group</taxon>
    </lineage>
</organism>
<evidence type="ECO:0000256" key="3">
    <source>
        <dbReference type="ARBA" id="ARBA00022729"/>
    </source>
</evidence>
<protein>
    <submittedName>
        <fullName evidence="5">Bacterial extracellular solute-binding protein, family 3</fullName>
    </submittedName>
</protein>
<dbReference type="InterPro" id="IPR051455">
    <property type="entry name" value="Bact_solute-bind_prot3"/>
</dbReference>